<accession>A0A8T0GDV1</accession>
<evidence type="ECO:0000313" key="3">
    <source>
        <dbReference type="Proteomes" id="UP000822688"/>
    </source>
</evidence>
<dbReference type="EMBL" id="CM026432">
    <property type="protein sequence ID" value="KAG0556865.1"/>
    <property type="molecule type" value="Genomic_DNA"/>
</dbReference>
<feature type="transmembrane region" description="Helical" evidence="1">
    <location>
        <begin position="94"/>
        <end position="120"/>
    </location>
</feature>
<evidence type="ECO:0000256" key="1">
    <source>
        <dbReference type="SAM" id="Phobius"/>
    </source>
</evidence>
<keyword evidence="1" id="KW-0472">Membrane</keyword>
<organism evidence="2 3">
    <name type="scientific">Ceratodon purpureus</name>
    <name type="common">Fire moss</name>
    <name type="synonym">Dicranum purpureum</name>
    <dbReference type="NCBI Taxonomy" id="3225"/>
    <lineage>
        <taxon>Eukaryota</taxon>
        <taxon>Viridiplantae</taxon>
        <taxon>Streptophyta</taxon>
        <taxon>Embryophyta</taxon>
        <taxon>Bryophyta</taxon>
        <taxon>Bryophytina</taxon>
        <taxon>Bryopsida</taxon>
        <taxon>Dicranidae</taxon>
        <taxon>Pseudoditrichales</taxon>
        <taxon>Ditrichaceae</taxon>
        <taxon>Ceratodon</taxon>
    </lineage>
</organism>
<protein>
    <recommendedName>
        <fullName evidence="4">60S ribosomal protein L18a-like protein</fullName>
    </recommendedName>
</protein>
<name>A0A8T0GDV1_CERPU</name>
<dbReference type="InterPro" id="IPR044804">
    <property type="entry name" value="Ribosomal_eL20z-like"/>
</dbReference>
<feature type="transmembrane region" description="Helical" evidence="1">
    <location>
        <begin position="132"/>
        <end position="152"/>
    </location>
</feature>
<comment type="caution">
    <text evidence="2">The sequence shown here is derived from an EMBL/GenBank/DDBJ whole genome shotgun (WGS) entry which is preliminary data.</text>
</comment>
<dbReference type="PANTHER" id="PTHR46631:SF4">
    <property type="entry name" value="OS06G0359400 PROTEIN"/>
    <property type="match status" value="1"/>
</dbReference>
<dbReference type="Proteomes" id="UP000822688">
    <property type="component" value="Chromosome 11"/>
</dbReference>
<keyword evidence="1" id="KW-0812">Transmembrane</keyword>
<dbReference type="AlphaFoldDB" id="A0A8T0GDV1"/>
<sequence>MGFEKGGSYGTFEGQQGFAQSSAPSTLAGTYSSGSQQFASYPVPGYPVLENYPGIQQGSGSYQVAHGPGPGVQTFNHHYEVIFHRPLPFCGLGFGWFLFITGFFFAVFPWVIGAGIFLFLKHDYRERTGLMACTIATLVFLFVGLVGFHVHMLHH</sequence>
<evidence type="ECO:0008006" key="4">
    <source>
        <dbReference type="Google" id="ProtNLM"/>
    </source>
</evidence>
<evidence type="ECO:0000313" key="2">
    <source>
        <dbReference type="EMBL" id="KAG0556865.1"/>
    </source>
</evidence>
<dbReference type="PANTHER" id="PTHR46631">
    <property type="entry name" value="60S RIBOSOMAL PROTEIN L18A-LIKE"/>
    <property type="match status" value="1"/>
</dbReference>
<keyword evidence="1" id="KW-1133">Transmembrane helix</keyword>
<proteinExistence type="predicted"/>
<reference evidence="2 3" key="1">
    <citation type="submission" date="2020-06" db="EMBL/GenBank/DDBJ databases">
        <title>WGS assembly of Ceratodon purpureus strain R40.</title>
        <authorList>
            <person name="Carey S.B."/>
            <person name="Jenkins J."/>
            <person name="Shu S."/>
            <person name="Lovell J.T."/>
            <person name="Sreedasyam A."/>
            <person name="Maumus F."/>
            <person name="Tiley G.P."/>
            <person name="Fernandez-Pozo N."/>
            <person name="Barry K."/>
            <person name="Chen C."/>
            <person name="Wang M."/>
            <person name="Lipzen A."/>
            <person name="Daum C."/>
            <person name="Saski C.A."/>
            <person name="Payton A.C."/>
            <person name="Mcbreen J.C."/>
            <person name="Conrad R.E."/>
            <person name="Kollar L.M."/>
            <person name="Olsson S."/>
            <person name="Huttunen S."/>
            <person name="Landis J.B."/>
            <person name="Wickett N.J."/>
            <person name="Johnson M.G."/>
            <person name="Rensing S.A."/>
            <person name="Grimwood J."/>
            <person name="Schmutz J."/>
            <person name="Mcdaniel S.F."/>
        </authorList>
    </citation>
    <scope>NUCLEOTIDE SEQUENCE [LARGE SCALE GENOMIC DNA]</scope>
    <source>
        <strain evidence="2 3">R40</strain>
    </source>
</reference>
<gene>
    <name evidence="2" type="ORF">KC19_11G085000</name>
</gene>
<keyword evidence="3" id="KW-1185">Reference proteome</keyword>